<keyword evidence="3" id="KW-1185">Reference proteome</keyword>
<gene>
    <name evidence="2" type="ORF">DPMN_099916</name>
</gene>
<protein>
    <submittedName>
        <fullName evidence="2">Uncharacterized protein</fullName>
    </submittedName>
</protein>
<evidence type="ECO:0000313" key="3">
    <source>
        <dbReference type="Proteomes" id="UP000828390"/>
    </source>
</evidence>
<reference evidence="2" key="1">
    <citation type="journal article" date="2019" name="bioRxiv">
        <title>The Genome of the Zebra Mussel, Dreissena polymorpha: A Resource for Invasive Species Research.</title>
        <authorList>
            <person name="McCartney M.A."/>
            <person name="Auch B."/>
            <person name="Kono T."/>
            <person name="Mallez S."/>
            <person name="Zhang Y."/>
            <person name="Obille A."/>
            <person name="Becker A."/>
            <person name="Abrahante J.E."/>
            <person name="Garbe J."/>
            <person name="Badalamenti J.P."/>
            <person name="Herman A."/>
            <person name="Mangelson H."/>
            <person name="Liachko I."/>
            <person name="Sullivan S."/>
            <person name="Sone E.D."/>
            <person name="Koren S."/>
            <person name="Silverstein K.A.T."/>
            <person name="Beckman K.B."/>
            <person name="Gohl D.M."/>
        </authorList>
    </citation>
    <scope>NUCLEOTIDE SEQUENCE</scope>
    <source>
        <strain evidence="2">Duluth1</strain>
        <tissue evidence="2">Whole animal</tissue>
    </source>
</reference>
<name>A0A9D4R8M2_DREPO</name>
<dbReference type="AlphaFoldDB" id="A0A9D4R8M2"/>
<evidence type="ECO:0000256" key="1">
    <source>
        <dbReference type="SAM" id="Coils"/>
    </source>
</evidence>
<organism evidence="2 3">
    <name type="scientific">Dreissena polymorpha</name>
    <name type="common">Zebra mussel</name>
    <name type="synonym">Mytilus polymorpha</name>
    <dbReference type="NCBI Taxonomy" id="45954"/>
    <lineage>
        <taxon>Eukaryota</taxon>
        <taxon>Metazoa</taxon>
        <taxon>Spiralia</taxon>
        <taxon>Lophotrochozoa</taxon>
        <taxon>Mollusca</taxon>
        <taxon>Bivalvia</taxon>
        <taxon>Autobranchia</taxon>
        <taxon>Heteroconchia</taxon>
        <taxon>Euheterodonta</taxon>
        <taxon>Imparidentia</taxon>
        <taxon>Neoheterodontei</taxon>
        <taxon>Myida</taxon>
        <taxon>Dreissenoidea</taxon>
        <taxon>Dreissenidae</taxon>
        <taxon>Dreissena</taxon>
    </lineage>
</organism>
<comment type="caution">
    <text evidence="2">The sequence shown here is derived from an EMBL/GenBank/DDBJ whole genome shotgun (WGS) entry which is preliminary data.</text>
</comment>
<proteinExistence type="predicted"/>
<dbReference type="Proteomes" id="UP000828390">
    <property type="component" value="Unassembled WGS sequence"/>
</dbReference>
<feature type="coiled-coil region" evidence="1">
    <location>
        <begin position="15"/>
        <end position="42"/>
    </location>
</feature>
<dbReference type="EMBL" id="JAIWYP010000003">
    <property type="protein sequence ID" value="KAH3857310.1"/>
    <property type="molecule type" value="Genomic_DNA"/>
</dbReference>
<reference evidence="2" key="2">
    <citation type="submission" date="2020-11" db="EMBL/GenBank/DDBJ databases">
        <authorList>
            <person name="McCartney M.A."/>
            <person name="Auch B."/>
            <person name="Kono T."/>
            <person name="Mallez S."/>
            <person name="Becker A."/>
            <person name="Gohl D.M."/>
            <person name="Silverstein K.A.T."/>
            <person name="Koren S."/>
            <person name="Bechman K.B."/>
            <person name="Herman A."/>
            <person name="Abrahante J.E."/>
            <person name="Garbe J."/>
        </authorList>
    </citation>
    <scope>NUCLEOTIDE SEQUENCE</scope>
    <source>
        <strain evidence="2">Duluth1</strain>
        <tissue evidence="2">Whole animal</tissue>
    </source>
</reference>
<accession>A0A9D4R8M2</accession>
<evidence type="ECO:0000313" key="2">
    <source>
        <dbReference type="EMBL" id="KAH3857310.1"/>
    </source>
</evidence>
<keyword evidence="1" id="KW-0175">Coiled coil</keyword>
<sequence>MSRLRQSQVNMANMQTEYDDRLQKANYELLKLREEFVKLRDRYERQGVNL</sequence>